<protein>
    <recommendedName>
        <fullName evidence="6">WD repeat-containing protein 26</fullName>
    </recommendedName>
</protein>
<dbReference type="PANTHER" id="PTHR22838">
    <property type="entry name" value="WD REPEAT PROTEIN 26-RELATED"/>
    <property type="match status" value="1"/>
</dbReference>
<dbReference type="PROSITE" id="PS50082">
    <property type="entry name" value="WD_REPEATS_2"/>
    <property type="match status" value="1"/>
</dbReference>
<evidence type="ECO:0000256" key="3">
    <source>
        <dbReference type="PROSITE-ProRule" id="PRU00221"/>
    </source>
</evidence>
<gene>
    <name evidence="4" type="ORF">J5N97_024325</name>
</gene>
<evidence type="ECO:0000313" key="4">
    <source>
        <dbReference type="EMBL" id="KAJ0967408.1"/>
    </source>
</evidence>
<sequence length="172" mass="19457">MPKVSDLAVTPDGNSLISICSNREIWIRDFRKGTERVIPEEHSITSLSLSRDGKFMIVNLNSEEIHLWSVYTASNTPHRYRGHKQGKYVIRSCFGGSDCLFLASGSEDSKIYIWQRHDEAPIQILSGHSLTVNCVSWNPSKPHMLASASDDRTIRIWMATRNADKVFLCCSN</sequence>
<dbReference type="EMBL" id="JAGGNH010000007">
    <property type="protein sequence ID" value="KAJ0967408.1"/>
    <property type="molecule type" value="Genomic_DNA"/>
</dbReference>
<dbReference type="AlphaFoldDB" id="A0A9D5C710"/>
<dbReference type="Pfam" id="PF00400">
    <property type="entry name" value="WD40"/>
    <property type="match status" value="2"/>
</dbReference>
<dbReference type="Gene3D" id="2.130.10.10">
    <property type="entry name" value="YVTN repeat-like/Quinoprotein amine dehydrogenase"/>
    <property type="match status" value="1"/>
</dbReference>
<organism evidence="4 5">
    <name type="scientific">Dioscorea zingiberensis</name>
    <dbReference type="NCBI Taxonomy" id="325984"/>
    <lineage>
        <taxon>Eukaryota</taxon>
        <taxon>Viridiplantae</taxon>
        <taxon>Streptophyta</taxon>
        <taxon>Embryophyta</taxon>
        <taxon>Tracheophyta</taxon>
        <taxon>Spermatophyta</taxon>
        <taxon>Magnoliopsida</taxon>
        <taxon>Liliopsida</taxon>
        <taxon>Dioscoreales</taxon>
        <taxon>Dioscoreaceae</taxon>
        <taxon>Dioscorea</taxon>
    </lineage>
</organism>
<dbReference type="OrthoDB" id="972532at2759"/>
<dbReference type="PANTHER" id="PTHR22838:SF23">
    <property type="entry name" value="WD REPEAT-CONTAINING PROTEIN WDS HOMOLOG"/>
    <property type="match status" value="1"/>
</dbReference>
<dbReference type="InterPro" id="IPR015943">
    <property type="entry name" value="WD40/YVTN_repeat-like_dom_sf"/>
</dbReference>
<dbReference type="SMART" id="SM00320">
    <property type="entry name" value="WD40"/>
    <property type="match status" value="3"/>
</dbReference>
<reference evidence="4" key="1">
    <citation type="submission" date="2021-03" db="EMBL/GenBank/DDBJ databases">
        <authorList>
            <person name="Li Z."/>
            <person name="Yang C."/>
        </authorList>
    </citation>
    <scope>NUCLEOTIDE SEQUENCE</scope>
    <source>
        <strain evidence="4">Dzin_1.0</strain>
        <tissue evidence="4">Leaf</tissue>
    </source>
</reference>
<feature type="repeat" description="WD" evidence="3">
    <location>
        <begin position="125"/>
        <end position="157"/>
    </location>
</feature>
<accession>A0A9D5C710</accession>
<name>A0A9D5C710_9LILI</name>
<comment type="caution">
    <text evidence="4">The sequence shown here is derived from an EMBL/GenBank/DDBJ whole genome shotgun (WGS) entry which is preliminary data.</text>
</comment>
<dbReference type="InterPro" id="IPR036322">
    <property type="entry name" value="WD40_repeat_dom_sf"/>
</dbReference>
<evidence type="ECO:0008006" key="6">
    <source>
        <dbReference type="Google" id="ProtNLM"/>
    </source>
</evidence>
<reference evidence="4" key="2">
    <citation type="journal article" date="2022" name="Hortic Res">
        <title>The genome of Dioscorea zingiberensis sheds light on the biosynthesis, origin and evolution of the medicinally important diosgenin saponins.</title>
        <authorList>
            <person name="Li Y."/>
            <person name="Tan C."/>
            <person name="Li Z."/>
            <person name="Guo J."/>
            <person name="Li S."/>
            <person name="Chen X."/>
            <person name="Wang C."/>
            <person name="Dai X."/>
            <person name="Yang H."/>
            <person name="Song W."/>
            <person name="Hou L."/>
            <person name="Xu J."/>
            <person name="Tong Z."/>
            <person name="Xu A."/>
            <person name="Yuan X."/>
            <person name="Wang W."/>
            <person name="Yang Q."/>
            <person name="Chen L."/>
            <person name="Sun Z."/>
            <person name="Wang K."/>
            <person name="Pan B."/>
            <person name="Chen J."/>
            <person name="Bao Y."/>
            <person name="Liu F."/>
            <person name="Qi X."/>
            <person name="Gang D.R."/>
            <person name="Wen J."/>
            <person name="Li J."/>
        </authorList>
    </citation>
    <scope>NUCLEOTIDE SEQUENCE</scope>
    <source>
        <strain evidence="4">Dzin_1.0</strain>
    </source>
</reference>
<dbReference type="InterPro" id="IPR001680">
    <property type="entry name" value="WD40_rpt"/>
</dbReference>
<keyword evidence="1 3" id="KW-0853">WD repeat</keyword>
<evidence type="ECO:0000313" key="5">
    <source>
        <dbReference type="Proteomes" id="UP001085076"/>
    </source>
</evidence>
<dbReference type="InterPro" id="IPR051350">
    <property type="entry name" value="WD_repeat-ST_regulator"/>
</dbReference>
<dbReference type="PROSITE" id="PS50294">
    <property type="entry name" value="WD_REPEATS_REGION"/>
    <property type="match status" value="1"/>
</dbReference>
<dbReference type="SUPFAM" id="SSF50978">
    <property type="entry name" value="WD40 repeat-like"/>
    <property type="match status" value="1"/>
</dbReference>
<evidence type="ECO:0000256" key="2">
    <source>
        <dbReference type="ARBA" id="ARBA00022737"/>
    </source>
</evidence>
<evidence type="ECO:0000256" key="1">
    <source>
        <dbReference type="ARBA" id="ARBA00022574"/>
    </source>
</evidence>
<keyword evidence="2" id="KW-0677">Repeat</keyword>
<keyword evidence="5" id="KW-1185">Reference proteome</keyword>
<proteinExistence type="predicted"/>
<dbReference type="Proteomes" id="UP001085076">
    <property type="component" value="Miscellaneous, Linkage group lg07"/>
</dbReference>